<dbReference type="InterPro" id="IPR012999">
    <property type="entry name" value="Pyr_OxRdtase_I_AS"/>
</dbReference>
<dbReference type="Pfam" id="PF07992">
    <property type="entry name" value="Pyr_redox_2"/>
    <property type="match status" value="1"/>
</dbReference>
<evidence type="ECO:0000313" key="12">
    <source>
        <dbReference type="EMBL" id="GHO55332.1"/>
    </source>
</evidence>
<reference evidence="12 13" key="1">
    <citation type="journal article" date="2021" name="Int. J. Syst. Evol. Microbiol.">
        <title>Reticulibacter mediterranei gen. nov., sp. nov., within the new family Reticulibacteraceae fam. nov., and Ktedonospora formicarum gen. nov., sp. nov., Ktedonobacter robiniae sp. nov., Dictyobacter formicarum sp. nov. and Dictyobacter arantiisoli sp. nov., belonging to the class Ktedonobacteria.</title>
        <authorList>
            <person name="Yabe S."/>
            <person name="Zheng Y."/>
            <person name="Wang C.M."/>
            <person name="Sakai Y."/>
            <person name="Abe K."/>
            <person name="Yokota A."/>
            <person name="Donadio S."/>
            <person name="Cavaletti L."/>
            <person name="Monciardini P."/>
        </authorList>
    </citation>
    <scope>NUCLEOTIDE SEQUENCE [LARGE SCALE GENOMIC DNA]</scope>
    <source>
        <strain evidence="12 13">SOSP1-30</strain>
    </source>
</reference>
<evidence type="ECO:0000256" key="6">
    <source>
        <dbReference type="ARBA" id="ARBA00023002"/>
    </source>
</evidence>
<gene>
    <name evidence="12" type="ORF">KSB_38070</name>
</gene>
<keyword evidence="4 9" id="KW-0274">FAD</keyword>
<name>A0ABQ3USH3_9CHLR</name>
<dbReference type="PROSITE" id="PS00076">
    <property type="entry name" value="PYRIDINE_REDOX_1"/>
    <property type="match status" value="1"/>
</dbReference>
<dbReference type="PANTHER" id="PTHR43014:SF4">
    <property type="entry name" value="PYRIDINE NUCLEOTIDE-DISULFIDE OXIDOREDUCTASE RCLA-RELATED"/>
    <property type="match status" value="1"/>
</dbReference>
<evidence type="ECO:0000256" key="7">
    <source>
        <dbReference type="ARBA" id="ARBA00023157"/>
    </source>
</evidence>
<dbReference type="InterPro" id="IPR036188">
    <property type="entry name" value="FAD/NAD-bd_sf"/>
</dbReference>
<organism evidence="12 13">
    <name type="scientific">Ktedonobacter robiniae</name>
    <dbReference type="NCBI Taxonomy" id="2778365"/>
    <lineage>
        <taxon>Bacteria</taxon>
        <taxon>Bacillati</taxon>
        <taxon>Chloroflexota</taxon>
        <taxon>Ktedonobacteria</taxon>
        <taxon>Ktedonobacterales</taxon>
        <taxon>Ktedonobacteraceae</taxon>
        <taxon>Ktedonobacter</taxon>
    </lineage>
</organism>
<evidence type="ECO:0000313" key="13">
    <source>
        <dbReference type="Proteomes" id="UP000654345"/>
    </source>
</evidence>
<dbReference type="InterPro" id="IPR023753">
    <property type="entry name" value="FAD/NAD-binding_dom"/>
</dbReference>
<evidence type="ECO:0000256" key="5">
    <source>
        <dbReference type="ARBA" id="ARBA00022857"/>
    </source>
</evidence>
<evidence type="ECO:0000256" key="8">
    <source>
        <dbReference type="ARBA" id="ARBA00023284"/>
    </source>
</evidence>
<keyword evidence="5" id="KW-0521">NADP</keyword>
<comment type="caution">
    <text evidence="12">The sequence shown here is derived from an EMBL/GenBank/DDBJ whole genome shotgun (WGS) entry which is preliminary data.</text>
</comment>
<dbReference type="InterPro" id="IPR008143">
    <property type="entry name" value="Ala_DH/PNT_CS2"/>
</dbReference>
<keyword evidence="3 9" id="KW-0285">Flavoprotein</keyword>
<keyword evidence="13" id="KW-1185">Reference proteome</keyword>
<dbReference type="PRINTS" id="PR00411">
    <property type="entry name" value="PNDRDTASEI"/>
</dbReference>
<keyword evidence="7" id="KW-1015">Disulfide bond</keyword>
<dbReference type="SUPFAM" id="SSF55424">
    <property type="entry name" value="FAD/NAD-linked reductases, dimerisation (C-terminal) domain"/>
    <property type="match status" value="1"/>
</dbReference>
<evidence type="ECO:0000256" key="2">
    <source>
        <dbReference type="ARBA" id="ARBA00007532"/>
    </source>
</evidence>
<comment type="cofactor">
    <cofactor evidence="1">
        <name>FAD</name>
        <dbReference type="ChEBI" id="CHEBI:57692"/>
    </cofactor>
</comment>
<evidence type="ECO:0000256" key="3">
    <source>
        <dbReference type="ARBA" id="ARBA00022630"/>
    </source>
</evidence>
<keyword evidence="8 9" id="KW-0676">Redox-active center</keyword>
<dbReference type="SUPFAM" id="SSF51905">
    <property type="entry name" value="FAD/NAD(P)-binding domain"/>
    <property type="match status" value="1"/>
</dbReference>
<dbReference type="Pfam" id="PF02852">
    <property type="entry name" value="Pyr_redox_dim"/>
    <property type="match status" value="1"/>
</dbReference>
<dbReference type="Proteomes" id="UP000654345">
    <property type="component" value="Unassembled WGS sequence"/>
</dbReference>
<dbReference type="Gene3D" id="3.30.390.30">
    <property type="match status" value="1"/>
</dbReference>
<dbReference type="InterPro" id="IPR016156">
    <property type="entry name" value="FAD/NAD-linked_Rdtase_dimer_sf"/>
</dbReference>
<evidence type="ECO:0000256" key="1">
    <source>
        <dbReference type="ARBA" id="ARBA00001974"/>
    </source>
</evidence>
<feature type="domain" description="FAD/NAD(P)-binding" evidence="11">
    <location>
        <begin position="6"/>
        <end position="321"/>
    </location>
</feature>
<accession>A0ABQ3USH3</accession>
<sequence>MLRTHYDLTIIGGGSAGLTAAHLAQSLGANVLLIDKEQLGGDCLHYGCVPSKSLIHVARVVQQARQAAHFGSSATYQSVDMAKVSASIQGVIQRVSDAEKTYTEGVTVAFGHASFTSSTTLLLNNEEITSRRILIATGSHPAVPPIEGLQATGYLTNEDVFDLTALPESLVIAGGGPVGVELAQALGRLGTKITLIQGPERLLPREDPEVSETIAGILKSENIDIVTNARVVKAHHHETKKVIAVQQGMQMLQFEADELLLALGRQPNIAEEHLNLEAAGVQYNEKGILVDEHLQTSAPNIFALGDVIGGYLFTHVASYHAGIAVRNALVPLAKKKVDYRVVPWCTFTEPEVARVGLLPVEAERQHKHVRILKFPWSQIDRAQTANETAGFIKLVLAGKKEQIVGAHLVGTGAGELLGEIALAMQHHLSIKDIFNTIHPYPTMSTGLQQATFEAFLTGPEAASNRKFIHLLWGKAHALH</sequence>
<keyword evidence="6 9" id="KW-0560">Oxidoreductase</keyword>
<evidence type="ECO:0000256" key="9">
    <source>
        <dbReference type="RuleBase" id="RU003691"/>
    </source>
</evidence>
<protein>
    <submittedName>
        <fullName evidence="12">Mercuric reductase</fullName>
    </submittedName>
</protein>
<dbReference type="PANTHER" id="PTHR43014">
    <property type="entry name" value="MERCURIC REDUCTASE"/>
    <property type="match status" value="1"/>
</dbReference>
<proteinExistence type="inferred from homology"/>
<evidence type="ECO:0000259" key="11">
    <source>
        <dbReference type="Pfam" id="PF07992"/>
    </source>
</evidence>
<dbReference type="Gene3D" id="3.50.50.60">
    <property type="entry name" value="FAD/NAD(P)-binding domain"/>
    <property type="match status" value="2"/>
</dbReference>
<feature type="domain" description="Pyridine nucleotide-disulphide oxidoreductase dimerisation" evidence="10">
    <location>
        <begin position="342"/>
        <end position="450"/>
    </location>
</feature>
<dbReference type="InterPro" id="IPR004099">
    <property type="entry name" value="Pyr_nucl-diS_OxRdtase_dimer"/>
</dbReference>
<evidence type="ECO:0000256" key="4">
    <source>
        <dbReference type="ARBA" id="ARBA00022827"/>
    </source>
</evidence>
<dbReference type="RefSeq" id="WP_201371931.1">
    <property type="nucleotide sequence ID" value="NZ_BNJG01000001.1"/>
</dbReference>
<dbReference type="EMBL" id="BNJG01000001">
    <property type="protein sequence ID" value="GHO55332.1"/>
    <property type="molecule type" value="Genomic_DNA"/>
</dbReference>
<dbReference type="InterPro" id="IPR001100">
    <property type="entry name" value="Pyr_nuc-diS_OxRdtase"/>
</dbReference>
<dbReference type="PIRSF" id="PIRSF000350">
    <property type="entry name" value="Mercury_reductase_MerA"/>
    <property type="match status" value="1"/>
</dbReference>
<comment type="similarity">
    <text evidence="2 9">Belongs to the class-I pyridine nucleotide-disulfide oxidoreductase family.</text>
</comment>
<dbReference type="PROSITE" id="PS00837">
    <property type="entry name" value="ALADH_PNT_2"/>
    <property type="match status" value="1"/>
</dbReference>
<evidence type="ECO:0000259" key="10">
    <source>
        <dbReference type="Pfam" id="PF02852"/>
    </source>
</evidence>
<dbReference type="PRINTS" id="PR00368">
    <property type="entry name" value="FADPNR"/>
</dbReference>